<dbReference type="PANTHER" id="PTHR31399:SF0">
    <property type="entry name" value="DNA-DIRECTED PRIMASE_POLYMERASE PROTEIN"/>
    <property type="match status" value="1"/>
</dbReference>
<dbReference type="Pfam" id="PF03121">
    <property type="entry name" value="Herpes_UL52"/>
    <property type="match status" value="1"/>
</dbReference>
<organism evidence="6 7">
    <name type="scientific">Stephanodiscus triporus</name>
    <dbReference type="NCBI Taxonomy" id="2934178"/>
    <lineage>
        <taxon>Eukaryota</taxon>
        <taxon>Sar</taxon>
        <taxon>Stramenopiles</taxon>
        <taxon>Ochrophyta</taxon>
        <taxon>Bacillariophyta</taxon>
        <taxon>Coscinodiscophyceae</taxon>
        <taxon>Thalassiosirophycidae</taxon>
        <taxon>Stephanodiscales</taxon>
        <taxon>Stephanodiscaceae</taxon>
        <taxon>Stephanodiscus</taxon>
    </lineage>
</organism>
<protein>
    <recommendedName>
        <fullName evidence="1">DNA-directed primase/polymerase protein</fullName>
        <ecNumber evidence="3">2.7.7.102</ecNumber>
    </recommendedName>
</protein>
<dbReference type="InterPro" id="IPR044917">
    <property type="entry name" value="PRIMPOL"/>
</dbReference>
<accession>A0ABD3NN86</accession>
<evidence type="ECO:0000256" key="1">
    <source>
        <dbReference type="ARBA" id="ARBA00026139"/>
    </source>
</evidence>
<sequence>MAGSGREWQGVAGNDGQCEATAGDGNDSDRWPCYHESKRSAPLKKEKAKSNGIDPSSFYKSNICNDERLTAILRSAAHNEVVWKRCEFTSTQKKQRDAYREVTKFQIFPLQVRAFDFFTEMKEERRLLHEDVADKVKKDQFDDQQVQSLINDGKRRRLENSIPELWSMEPRIFAVETSSGKRKYIVGNLGRFMQHYWRETDPRSRHFYELIPEGTPCRLYFDLEFAKATNRITPDESEMLMTDFIDELCSEFQIVHDICLSRSCIVDLDSSTEKKFSRHLIVHLPNGELFADAFSAGLFVKRFVGRLAEEVSTGALERRRATLAKHLFVNKRAPKSVEPELLKLGNIAERDTYASSKHLFDNKELTCFVDLGVYTRNRLFRLMGSTKFGHEPSAALRISNANMFCFPAGFDNSKFYLPLRAANVSPSSFASCETSNSNRDRDHAAFCASLDWEIHARALGLTLVVPTDINQTNSSILTEPDNRCRDLVKPKDSYIASRHKLPCPTCFGASPIQTLDNFILQLSTRGGIQGRIRAWSLENYQLSYQMSDNRWCENIGRAHKSNNVIWNVNLKCRTYWQTCYDTECRATNFRGTANPLPADVASDVSDYLIDQELAAIDVDQIIHEAKKFEKHLALDSTGK</sequence>
<feature type="region of interest" description="Disordered" evidence="5">
    <location>
        <begin position="1"/>
        <end position="51"/>
    </location>
</feature>
<evidence type="ECO:0000256" key="2">
    <source>
        <dbReference type="ARBA" id="ARBA00044677"/>
    </source>
</evidence>
<keyword evidence="7" id="KW-1185">Reference proteome</keyword>
<dbReference type="Proteomes" id="UP001530315">
    <property type="component" value="Unassembled WGS sequence"/>
</dbReference>
<evidence type="ECO:0000313" key="7">
    <source>
        <dbReference type="Proteomes" id="UP001530315"/>
    </source>
</evidence>
<evidence type="ECO:0000313" key="6">
    <source>
        <dbReference type="EMBL" id="KAL3775230.1"/>
    </source>
</evidence>
<comment type="caution">
    <text evidence="6">The sequence shown here is derived from an EMBL/GenBank/DDBJ whole genome shotgun (WGS) entry which is preliminary data.</text>
</comment>
<dbReference type="AlphaFoldDB" id="A0ABD3NN86"/>
<evidence type="ECO:0000256" key="3">
    <source>
        <dbReference type="ARBA" id="ARBA00044768"/>
    </source>
</evidence>
<evidence type="ECO:0000256" key="5">
    <source>
        <dbReference type="SAM" id="MobiDB-lite"/>
    </source>
</evidence>
<dbReference type="GO" id="GO:0003887">
    <property type="term" value="F:DNA-directed DNA polymerase activity"/>
    <property type="evidence" value="ECO:0007669"/>
    <property type="project" value="UniProtKB-EC"/>
</dbReference>
<comment type="catalytic activity">
    <reaction evidence="4">
        <text>DNA(n) + a 2'-deoxyribonucleoside 5'-triphosphate = DNA(n+1) + diphosphate</text>
        <dbReference type="Rhea" id="RHEA:22508"/>
        <dbReference type="Rhea" id="RHEA-COMP:17339"/>
        <dbReference type="Rhea" id="RHEA-COMP:17340"/>
        <dbReference type="ChEBI" id="CHEBI:33019"/>
        <dbReference type="ChEBI" id="CHEBI:61560"/>
        <dbReference type="ChEBI" id="CHEBI:173112"/>
        <dbReference type="EC" id="2.7.7.7"/>
    </reaction>
    <physiologicalReaction direction="left-to-right" evidence="4">
        <dbReference type="Rhea" id="RHEA:22509"/>
    </physiologicalReaction>
</comment>
<comment type="catalytic activity">
    <reaction evidence="2">
        <text>ssDNA + n NTP = ssDNA/pppN(pN)n-1 hybrid + (n-1) diphosphate.</text>
        <dbReference type="EC" id="2.7.7.102"/>
    </reaction>
</comment>
<evidence type="ECO:0000256" key="4">
    <source>
        <dbReference type="ARBA" id="ARBA00047303"/>
    </source>
</evidence>
<gene>
    <name evidence="6" type="ORF">ACHAW5_006099</name>
</gene>
<feature type="compositionally biased region" description="Basic and acidic residues" evidence="5">
    <location>
        <begin position="27"/>
        <end position="49"/>
    </location>
</feature>
<dbReference type="PANTHER" id="PTHR31399">
    <property type="entry name" value="DNA-DIRECTED PRIMASE / POLYMERASE PROTEIN"/>
    <property type="match status" value="1"/>
</dbReference>
<proteinExistence type="predicted"/>
<reference evidence="6 7" key="1">
    <citation type="submission" date="2024-10" db="EMBL/GenBank/DDBJ databases">
        <title>Updated reference genomes for cyclostephanoid diatoms.</title>
        <authorList>
            <person name="Roberts W.R."/>
            <person name="Alverson A.J."/>
        </authorList>
    </citation>
    <scope>NUCLEOTIDE SEQUENCE [LARGE SCALE GENOMIC DNA]</scope>
    <source>
        <strain evidence="6 7">AJA276-08</strain>
    </source>
</reference>
<dbReference type="EC" id="2.7.7.102" evidence="3"/>
<dbReference type="EMBL" id="JALLAZ020001424">
    <property type="protein sequence ID" value="KAL3775230.1"/>
    <property type="molecule type" value="Genomic_DNA"/>
</dbReference>
<name>A0ABD3NN86_9STRA</name>